<protein>
    <submittedName>
        <fullName evidence="2">Uncharacterized protein</fullName>
    </submittedName>
</protein>
<dbReference type="AlphaFoldDB" id="A0A1I4BZY5"/>
<organism evidence="2 3">
    <name type="scientific">Methylocapsa palsarum</name>
    <dbReference type="NCBI Taxonomy" id="1612308"/>
    <lineage>
        <taxon>Bacteria</taxon>
        <taxon>Pseudomonadati</taxon>
        <taxon>Pseudomonadota</taxon>
        <taxon>Alphaproteobacteria</taxon>
        <taxon>Hyphomicrobiales</taxon>
        <taxon>Beijerinckiaceae</taxon>
        <taxon>Methylocapsa</taxon>
    </lineage>
</organism>
<feature type="transmembrane region" description="Helical" evidence="1">
    <location>
        <begin position="186"/>
        <end position="206"/>
    </location>
</feature>
<sequence>MGDEPETLLDSVTSRFAMGKNVLARTTKLLGQATFRIKRGKPAETIEELGKRWPLSASQRAFLLEFGAAKSGAAFIDEKVQAINRAAFHRSAFALNGFTHLFFVDLAAQLSFSLPQLKLALVAANLLLAGLAYFEMRRQFRSLVAGPNALPPKRRFGGLFSNPRYNKAVKKNSRHYARSAWTAQTLYRPAYFANAILIFLGSQFILAPGGLIFPFGFIIGKISGLLTTLVAAFDVWRGVRTGDDARVAREREVSVYRDLDI</sequence>
<name>A0A1I4BZY5_9HYPH</name>
<keyword evidence="1" id="KW-0812">Transmembrane</keyword>
<reference evidence="2 3" key="1">
    <citation type="submission" date="2016-10" db="EMBL/GenBank/DDBJ databases">
        <authorList>
            <person name="de Groot N.N."/>
        </authorList>
    </citation>
    <scope>NUCLEOTIDE SEQUENCE [LARGE SCALE GENOMIC DNA]</scope>
    <source>
        <strain evidence="2 3">NE2</strain>
    </source>
</reference>
<dbReference type="Proteomes" id="UP000198755">
    <property type="component" value="Unassembled WGS sequence"/>
</dbReference>
<feature type="transmembrane region" description="Helical" evidence="1">
    <location>
        <begin position="117"/>
        <end position="134"/>
    </location>
</feature>
<keyword evidence="1" id="KW-0472">Membrane</keyword>
<evidence type="ECO:0000256" key="1">
    <source>
        <dbReference type="SAM" id="Phobius"/>
    </source>
</evidence>
<dbReference type="EMBL" id="FOSN01000017">
    <property type="protein sequence ID" value="SFK73536.1"/>
    <property type="molecule type" value="Genomic_DNA"/>
</dbReference>
<feature type="transmembrane region" description="Helical" evidence="1">
    <location>
        <begin position="212"/>
        <end position="236"/>
    </location>
</feature>
<accession>A0A1I4BZY5</accession>
<dbReference type="OrthoDB" id="8436691at2"/>
<dbReference type="RefSeq" id="WP_091685561.1">
    <property type="nucleotide sequence ID" value="NZ_FOSN01000017.1"/>
</dbReference>
<proteinExistence type="predicted"/>
<evidence type="ECO:0000313" key="2">
    <source>
        <dbReference type="EMBL" id="SFK73536.1"/>
    </source>
</evidence>
<keyword evidence="3" id="KW-1185">Reference proteome</keyword>
<gene>
    <name evidence="2" type="ORF">SAMN05444581_11728</name>
</gene>
<keyword evidence="1" id="KW-1133">Transmembrane helix</keyword>
<evidence type="ECO:0000313" key="3">
    <source>
        <dbReference type="Proteomes" id="UP000198755"/>
    </source>
</evidence>